<organism evidence="2 3">
    <name type="scientific">Ferrimonas marina</name>
    <dbReference type="NCBI Taxonomy" id="299255"/>
    <lineage>
        <taxon>Bacteria</taxon>
        <taxon>Pseudomonadati</taxon>
        <taxon>Pseudomonadota</taxon>
        <taxon>Gammaproteobacteria</taxon>
        <taxon>Alteromonadales</taxon>
        <taxon>Ferrimonadaceae</taxon>
        <taxon>Ferrimonas</taxon>
    </lineage>
</organism>
<dbReference type="RefSeq" id="WP_067664857.1">
    <property type="nucleotide sequence ID" value="NZ_FQXG01000008.1"/>
</dbReference>
<gene>
    <name evidence="2" type="ORF">SAMN02745129_4547</name>
</gene>
<dbReference type="SUPFAM" id="SSF51197">
    <property type="entry name" value="Clavaminate synthase-like"/>
    <property type="match status" value="1"/>
</dbReference>
<dbReference type="PANTHER" id="PTHR12461">
    <property type="entry name" value="HYPOXIA-INDUCIBLE FACTOR 1 ALPHA INHIBITOR-RELATED"/>
    <property type="match status" value="1"/>
</dbReference>
<proteinExistence type="predicted"/>
<dbReference type="SMART" id="SM00558">
    <property type="entry name" value="JmjC"/>
    <property type="match status" value="1"/>
</dbReference>
<dbReference type="PANTHER" id="PTHR12461:SF105">
    <property type="entry name" value="HYPOXIA-INDUCIBLE FACTOR 1-ALPHA INHIBITOR"/>
    <property type="match status" value="1"/>
</dbReference>
<dbReference type="Pfam" id="PF13621">
    <property type="entry name" value="Cupin_8"/>
    <property type="match status" value="1"/>
</dbReference>
<keyword evidence="3" id="KW-1185">Reference proteome</keyword>
<dbReference type="InterPro" id="IPR003347">
    <property type="entry name" value="JmjC_dom"/>
</dbReference>
<dbReference type="STRING" id="299255.SAMN02745129_4547"/>
<sequence length="335" mass="37304">MKAVERINGSEISDLDALIQSRTSPLVLEGYCRHWPLVQAGLNSDRAAMDYLLTHYTGQPITAYRLAPEHRGRVFYNDSVDGFNYEAGHLTLGQLLSALAAEMEKSEPCGIYMGSTNLAQWFPTMVAEHSLNPGGVNPVGNLWLGNQTRVAAHYDFPQNLACNLVGERVFTLFPPEQVDNLYVGPLEFAPGGQAISMVELANPDLERFPRFAEALAVASEAVLAPGDVLYLPSMWWHHVEGRAPLNVLLTHWWRDTPGYLGRPENALQHAILALRNLPAEQRQAWKAQFEHYVFDHDGSAPAHLPEASQGMLRMPMDPPSAQQVKADLLHKLKRQ</sequence>
<accession>A0A1M5YW50</accession>
<reference evidence="2 3" key="1">
    <citation type="submission" date="2016-11" db="EMBL/GenBank/DDBJ databases">
        <authorList>
            <person name="Jaros S."/>
            <person name="Januszkiewicz K."/>
            <person name="Wedrychowicz H."/>
        </authorList>
    </citation>
    <scope>NUCLEOTIDE SEQUENCE [LARGE SCALE GENOMIC DNA]</scope>
    <source>
        <strain evidence="2 3">DSM 16917</strain>
    </source>
</reference>
<dbReference type="EMBL" id="FQXG01000008">
    <property type="protein sequence ID" value="SHI16276.1"/>
    <property type="molecule type" value="Genomic_DNA"/>
</dbReference>
<dbReference type="OrthoDB" id="479699at2"/>
<dbReference type="AlphaFoldDB" id="A0A1M5YW50"/>
<feature type="domain" description="JmjC" evidence="1">
    <location>
        <begin position="111"/>
        <end position="270"/>
    </location>
</feature>
<dbReference type="InterPro" id="IPR041667">
    <property type="entry name" value="Cupin_8"/>
</dbReference>
<protein>
    <submittedName>
        <fullName evidence="2">Cupin-like domain-containing protein</fullName>
    </submittedName>
</protein>
<evidence type="ECO:0000313" key="3">
    <source>
        <dbReference type="Proteomes" id="UP000184268"/>
    </source>
</evidence>
<evidence type="ECO:0000259" key="1">
    <source>
        <dbReference type="PROSITE" id="PS51184"/>
    </source>
</evidence>
<dbReference type="PROSITE" id="PS51184">
    <property type="entry name" value="JMJC"/>
    <property type="match status" value="1"/>
</dbReference>
<evidence type="ECO:0000313" key="2">
    <source>
        <dbReference type="EMBL" id="SHI16276.1"/>
    </source>
</evidence>
<dbReference type="Proteomes" id="UP000184268">
    <property type="component" value="Unassembled WGS sequence"/>
</dbReference>
<name>A0A1M5YW50_9GAMM</name>
<dbReference type="Gene3D" id="2.60.120.650">
    <property type="entry name" value="Cupin"/>
    <property type="match status" value="1"/>
</dbReference>